<evidence type="ECO:0000313" key="9">
    <source>
        <dbReference type="EMBL" id="MFC5712952.1"/>
    </source>
</evidence>
<reference evidence="10" key="1">
    <citation type="journal article" date="2019" name="Int. J. Syst. Evol. Microbiol.">
        <title>The Global Catalogue of Microorganisms (GCM) 10K type strain sequencing project: providing services to taxonomists for standard genome sequencing and annotation.</title>
        <authorList>
            <consortium name="The Broad Institute Genomics Platform"/>
            <consortium name="The Broad Institute Genome Sequencing Center for Infectious Disease"/>
            <person name="Wu L."/>
            <person name="Ma J."/>
        </authorList>
    </citation>
    <scope>NUCLEOTIDE SEQUENCE [LARGE SCALE GENOMIC DNA]</scope>
    <source>
        <strain evidence="10">CECT 7184</strain>
    </source>
</reference>
<dbReference type="InterPro" id="IPR029039">
    <property type="entry name" value="Flavoprotein-like_sf"/>
</dbReference>
<evidence type="ECO:0000256" key="2">
    <source>
        <dbReference type="ARBA" id="ARBA00003297"/>
    </source>
</evidence>
<name>A0ABW0YNB8_9BACI</name>
<protein>
    <submittedName>
        <fullName evidence="9">Flavodoxin domain-containing protein</fullName>
    </submittedName>
</protein>
<dbReference type="PRINTS" id="PR00369">
    <property type="entry name" value="FLAVODOXIN"/>
</dbReference>
<comment type="caution">
    <text evidence="9">The sequence shown here is derived from an EMBL/GenBank/DDBJ whole genome shotgun (WGS) entry which is preliminary data.</text>
</comment>
<keyword evidence="10" id="KW-1185">Reference proteome</keyword>
<keyword evidence="5" id="KW-0285">Flavoprotein</keyword>
<dbReference type="Proteomes" id="UP001596142">
    <property type="component" value="Unassembled WGS sequence"/>
</dbReference>
<evidence type="ECO:0000256" key="3">
    <source>
        <dbReference type="ARBA" id="ARBA00005267"/>
    </source>
</evidence>
<keyword evidence="6" id="KW-0288">FMN</keyword>
<evidence type="ECO:0000256" key="6">
    <source>
        <dbReference type="ARBA" id="ARBA00022643"/>
    </source>
</evidence>
<evidence type="ECO:0000256" key="4">
    <source>
        <dbReference type="ARBA" id="ARBA00022448"/>
    </source>
</evidence>
<comment type="similarity">
    <text evidence="3">Belongs to the flavodoxin family.</text>
</comment>
<evidence type="ECO:0000256" key="1">
    <source>
        <dbReference type="ARBA" id="ARBA00001917"/>
    </source>
</evidence>
<evidence type="ECO:0000259" key="8">
    <source>
        <dbReference type="PROSITE" id="PS50902"/>
    </source>
</evidence>
<gene>
    <name evidence="9" type="ORF">ACFPU1_09170</name>
</gene>
<dbReference type="Gene3D" id="3.40.50.360">
    <property type="match status" value="1"/>
</dbReference>
<comment type="cofactor">
    <cofactor evidence="1">
        <name>FMN</name>
        <dbReference type="ChEBI" id="CHEBI:58210"/>
    </cofactor>
</comment>
<dbReference type="RefSeq" id="WP_385940300.1">
    <property type="nucleotide sequence ID" value="NZ_JBHSOZ010000003.1"/>
</dbReference>
<sequence>MKAAVIYASVTGNTEELAEMIKKYLEMRDIDVVSYPSALFPLSQLQDFQIVAVGTYTWGNGEIPREMRDLYTAFEEYGSKKLTTGVFGTGDSLFPRYCGAVNEFRDMLYVCTNLAVTLKVELTPQKKDDQRCKRFVDSLVKKQRESERNERF</sequence>
<keyword evidence="7" id="KW-0249">Electron transport</keyword>
<evidence type="ECO:0000256" key="7">
    <source>
        <dbReference type="ARBA" id="ARBA00022982"/>
    </source>
</evidence>
<keyword evidence="4" id="KW-0813">Transport</keyword>
<feature type="domain" description="Flavodoxin-like" evidence="8">
    <location>
        <begin position="3"/>
        <end position="140"/>
    </location>
</feature>
<dbReference type="PANTHER" id="PTHR42809:SF1">
    <property type="entry name" value="FLAVODOXIN 1"/>
    <property type="match status" value="1"/>
</dbReference>
<dbReference type="Pfam" id="PF00258">
    <property type="entry name" value="Flavodoxin_1"/>
    <property type="match status" value="1"/>
</dbReference>
<dbReference type="InterPro" id="IPR008254">
    <property type="entry name" value="Flavodoxin/NO_synth"/>
</dbReference>
<evidence type="ECO:0000313" key="10">
    <source>
        <dbReference type="Proteomes" id="UP001596142"/>
    </source>
</evidence>
<accession>A0ABW0YNB8</accession>
<dbReference type="SUPFAM" id="SSF52218">
    <property type="entry name" value="Flavoproteins"/>
    <property type="match status" value="1"/>
</dbReference>
<dbReference type="PANTHER" id="PTHR42809">
    <property type="entry name" value="FLAVODOXIN 2"/>
    <property type="match status" value="1"/>
</dbReference>
<dbReference type="InterPro" id="IPR050619">
    <property type="entry name" value="Flavodoxin"/>
</dbReference>
<dbReference type="PROSITE" id="PS50902">
    <property type="entry name" value="FLAVODOXIN_LIKE"/>
    <property type="match status" value="1"/>
</dbReference>
<dbReference type="EMBL" id="JBHSOZ010000003">
    <property type="protein sequence ID" value="MFC5712952.1"/>
    <property type="molecule type" value="Genomic_DNA"/>
</dbReference>
<organism evidence="9 10">
    <name type="scientific">Thalassorhabdus alkalitolerans</name>
    <dbReference type="NCBI Taxonomy" id="2282697"/>
    <lineage>
        <taxon>Bacteria</taxon>
        <taxon>Bacillati</taxon>
        <taxon>Bacillota</taxon>
        <taxon>Bacilli</taxon>
        <taxon>Bacillales</taxon>
        <taxon>Bacillaceae</taxon>
        <taxon>Thalassorhabdus</taxon>
    </lineage>
</organism>
<proteinExistence type="inferred from homology"/>
<comment type="function">
    <text evidence="2">Low-potential electron donor to a number of redox enzymes.</text>
</comment>
<dbReference type="InterPro" id="IPR001094">
    <property type="entry name" value="Flavdoxin-like"/>
</dbReference>
<evidence type="ECO:0000256" key="5">
    <source>
        <dbReference type="ARBA" id="ARBA00022630"/>
    </source>
</evidence>